<proteinExistence type="predicted"/>
<dbReference type="Pfam" id="PF00582">
    <property type="entry name" value="Usp"/>
    <property type="match status" value="1"/>
</dbReference>
<dbReference type="AlphaFoldDB" id="A0AAD8MBR4"/>
<dbReference type="GO" id="GO:0016787">
    <property type="term" value="F:hydrolase activity"/>
    <property type="evidence" value="ECO:0007669"/>
    <property type="project" value="UniProtKB-KW"/>
</dbReference>
<dbReference type="Gene3D" id="3.40.50.620">
    <property type="entry name" value="HUPs"/>
    <property type="match status" value="1"/>
</dbReference>
<protein>
    <submittedName>
        <fullName evidence="2">Adenine nucleotide alpha hydrolase superfamily protein</fullName>
    </submittedName>
</protein>
<organism evidence="2 3">
    <name type="scientific">Heracleum sosnowskyi</name>
    <dbReference type="NCBI Taxonomy" id="360622"/>
    <lineage>
        <taxon>Eukaryota</taxon>
        <taxon>Viridiplantae</taxon>
        <taxon>Streptophyta</taxon>
        <taxon>Embryophyta</taxon>
        <taxon>Tracheophyta</taxon>
        <taxon>Spermatophyta</taxon>
        <taxon>Magnoliopsida</taxon>
        <taxon>eudicotyledons</taxon>
        <taxon>Gunneridae</taxon>
        <taxon>Pentapetalae</taxon>
        <taxon>asterids</taxon>
        <taxon>campanulids</taxon>
        <taxon>Apiales</taxon>
        <taxon>Apiaceae</taxon>
        <taxon>Apioideae</taxon>
        <taxon>apioid superclade</taxon>
        <taxon>Tordylieae</taxon>
        <taxon>Tordyliinae</taxon>
        <taxon>Heracleum</taxon>
    </lineage>
</organism>
<feature type="domain" description="UspA" evidence="1">
    <location>
        <begin position="9"/>
        <end position="145"/>
    </location>
</feature>
<accession>A0AAD8MBR4</accession>
<dbReference type="Proteomes" id="UP001237642">
    <property type="component" value="Unassembled WGS sequence"/>
</dbReference>
<evidence type="ECO:0000313" key="2">
    <source>
        <dbReference type="EMBL" id="KAK1367024.1"/>
    </source>
</evidence>
<evidence type="ECO:0000313" key="3">
    <source>
        <dbReference type="Proteomes" id="UP001237642"/>
    </source>
</evidence>
<dbReference type="EMBL" id="JAUIZM010000009">
    <property type="protein sequence ID" value="KAK1367024.1"/>
    <property type="molecule type" value="Genomic_DNA"/>
</dbReference>
<reference evidence="2" key="2">
    <citation type="submission" date="2023-05" db="EMBL/GenBank/DDBJ databases">
        <authorList>
            <person name="Schelkunov M.I."/>
        </authorList>
    </citation>
    <scope>NUCLEOTIDE SEQUENCE</scope>
    <source>
        <strain evidence="2">Hsosn_3</strain>
        <tissue evidence="2">Leaf</tissue>
    </source>
</reference>
<gene>
    <name evidence="2" type="ORF">POM88_042585</name>
</gene>
<dbReference type="PANTHER" id="PTHR31964">
    <property type="entry name" value="ADENINE NUCLEOTIDE ALPHA HYDROLASES-LIKE SUPERFAMILY PROTEIN"/>
    <property type="match status" value="1"/>
</dbReference>
<keyword evidence="3" id="KW-1185">Reference proteome</keyword>
<reference evidence="2" key="1">
    <citation type="submission" date="2023-02" db="EMBL/GenBank/DDBJ databases">
        <title>Genome of toxic invasive species Heracleum sosnowskyi carries increased number of genes despite the absence of recent whole-genome duplications.</title>
        <authorList>
            <person name="Schelkunov M."/>
            <person name="Shtratnikova V."/>
            <person name="Makarenko M."/>
            <person name="Klepikova A."/>
            <person name="Omelchenko D."/>
            <person name="Novikova G."/>
            <person name="Obukhova E."/>
            <person name="Bogdanov V."/>
            <person name="Penin A."/>
            <person name="Logacheva M."/>
        </authorList>
    </citation>
    <scope>NUCLEOTIDE SEQUENCE</scope>
    <source>
        <strain evidence="2">Hsosn_3</strain>
        <tissue evidence="2">Leaf</tissue>
    </source>
</reference>
<dbReference type="CDD" id="cd23659">
    <property type="entry name" value="USP_At3g01520-like"/>
    <property type="match status" value="1"/>
</dbReference>
<dbReference type="InterPro" id="IPR006016">
    <property type="entry name" value="UspA"/>
</dbReference>
<dbReference type="InterPro" id="IPR014729">
    <property type="entry name" value="Rossmann-like_a/b/a_fold"/>
</dbReference>
<sequence length="161" mass="17505">MSSGDLGCVIVAVDSSEESMNALNWAIRNVKLRPNDGHLLILHVQSPPSIATGLNPGAIPFGGPSDLEVPAFNAAIEKHQKRISDAIISHAVQICSKENVNYKTQVVIGDPKEKICQVVEDLHADLLVIGCRAFGPIKRMFLGSVFSIKTLLWRQVHFGNI</sequence>
<name>A0AAD8MBR4_9APIA</name>
<dbReference type="PANTHER" id="PTHR31964:SF122">
    <property type="entry name" value="OS02G0760500 PROTEIN"/>
    <property type="match status" value="1"/>
</dbReference>
<keyword evidence="2" id="KW-0378">Hydrolase</keyword>
<comment type="caution">
    <text evidence="2">The sequence shown here is derived from an EMBL/GenBank/DDBJ whole genome shotgun (WGS) entry which is preliminary data.</text>
</comment>
<dbReference type="SUPFAM" id="SSF52402">
    <property type="entry name" value="Adenine nucleotide alpha hydrolases-like"/>
    <property type="match status" value="1"/>
</dbReference>
<evidence type="ECO:0000259" key="1">
    <source>
        <dbReference type="Pfam" id="PF00582"/>
    </source>
</evidence>